<dbReference type="PANTHER" id="PTHR42814">
    <property type="entry name" value="AMP-BINDING DOMAIN-CONTAINING PROTEIN"/>
    <property type="match status" value="1"/>
</dbReference>
<keyword evidence="1" id="KW-0472">Membrane</keyword>
<feature type="transmembrane region" description="Helical" evidence="1">
    <location>
        <begin position="100"/>
        <end position="126"/>
    </location>
</feature>
<evidence type="ECO:0000313" key="4">
    <source>
        <dbReference type="Proteomes" id="UP001235939"/>
    </source>
</evidence>
<feature type="domain" description="AMP-dependent synthetase/ligase" evidence="2">
    <location>
        <begin position="34"/>
        <end position="117"/>
    </location>
</feature>
<organism evidence="3 4">
    <name type="scientific">Cordylochernes scorpioides</name>
    <dbReference type="NCBI Taxonomy" id="51811"/>
    <lineage>
        <taxon>Eukaryota</taxon>
        <taxon>Metazoa</taxon>
        <taxon>Ecdysozoa</taxon>
        <taxon>Arthropoda</taxon>
        <taxon>Chelicerata</taxon>
        <taxon>Arachnida</taxon>
        <taxon>Pseudoscorpiones</taxon>
        <taxon>Cheliferoidea</taxon>
        <taxon>Chernetidae</taxon>
        <taxon>Cordylochernes</taxon>
    </lineage>
</organism>
<protein>
    <submittedName>
        <fullName evidence="3">ACSF2</fullName>
    </submittedName>
</protein>
<dbReference type="Proteomes" id="UP001235939">
    <property type="component" value="Chromosome 03"/>
</dbReference>
<evidence type="ECO:0000259" key="2">
    <source>
        <dbReference type="Pfam" id="PF00501"/>
    </source>
</evidence>
<accession>A0ABY6K9S2</accession>
<name>A0ABY6K9S2_9ARAC</name>
<dbReference type="InterPro" id="IPR000873">
    <property type="entry name" value="AMP-dep_synth/lig_dom"/>
</dbReference>
<dbReference type="PANTHER" id="PTHR42814:SF3">
    <property type="entry name" value="BETA-N-ACETYLHEXOSAMINIDASE"/>
    <property type="match status" value="1"/>
</dbReference>
<evidence type="ECO:0000256" key="1">
    <source>
        <dbReference type="SAM" id="Phobius"/>
    </source>
</evidence>
<dbReference type="Pfam" id="PF00501">
    <property type="entry name" value="AMP-binding"/>
    <property type="match status" value="1"/>
</dbReference>
<proteinExistence type="predicted"/>
<keyword evidence="4" id="KW-1185">Reference proteome</keyword>
<sequence>MTLFKDGASQRLTQSYYHQPSSEPLLSLTLGEVLERAASLAGDKIAHISHYQGIKKTYSEMETEVSQCHRSSTLLAAGLLSLGFERGDRLALWSPNSYQWIMIMFAAAKAGLVLVGVPCVTAYFTLV</sequence>
<dbReference type="Gene3D" id="3.40.50.980">
    <property type="match status" value="1"/>
</dbReference>
<evidence type="ECO:0000313" key="3">
    <source>
        <dbReference type="EMBL" id="UYV64457.1"/>
    </source>
</evidence>
<gene>
    <name evidence="3" type="ORF">LAZ67_3000780</name>
</gene>
<reference evidence="3 4" key="1">
    <citation type="submission" date="2022-01" db="EMBL/GenBank/DDBJ databases">
        <title>A chromosomal length assembly of Cordylochernes scorpioides.</title>
        <authorList>
            <person name="Zeh D."/>
            <person name="Zeh J."/>
        </authorList>
    </citation>
    <scope>NUCLEOTIDE SEQUENCE [LARGE SCALE GENOMIC DNA]</scope>
    <source>
        <strain evidence="3">IN4F17</strain>
        <tissue evidence="3">Whole Body</tissue>
    </source>
</reference>
<dbReference type="SUPFAM" id="SSF56801">
    <property type="entry name" value="Acetyl-CoA synthetase-like"/>
    <property type="match status" value="1"/>
</dbReference>
<keyword evidence="1" id="KW-0812">Transmembrane</keyword>
<keyword evidence="1" id="KW-1133">Transmembrane helix</keyword>
<dbReference type="EMBL" id="CP092865">
    <property type="protein sequence ID" value="UYV64457.1"/>
    <property type="molecule type" value="Genomic_DNA"/>
</dbReference>